<comment type="similarity">
    <text evidence="1">Belongs to the AIM6 family.</text>
</comment>
<evidence type="ECO:0000256" key="2">
    <source>
        <dbReference type="ARBA" id="ARBA00014286"/>
    </source>
</evidence>
<protein>
    <recommendedName>
        <fullName evidence="2">Altered inheritance of mitochondria protein 6</fullName>
    </recommendedName>
</protein>
<organism evidence="5 6">
    <name type="scientific">Massariosphaeria phaeospora</name>
    <dbReference type="NCBI Taxonomy" id="100035"/>
    <lineage>
        <taxon>Eukaryota</taxon>
        <taxon>Fungi</taxon>
        <taxon>Dikarya</taxon>
        <taxon>Ascomycota</taxon>
        <taxon>Pezizomycotina</taxon>
        <taxon>Dothideomycetes</taxon>
        <taxon>Pleosporomycetidae</taxon>
        <taxon>Pleosporales</taxon>
        <taxon>Pleosporales incertae sedis</taxon>
        <taxon>Massariosphaeria</taxon>
    </lineage>
</organism>
<dbReference type="InterPro" id="IPR051236">
    <property type="entry name" value="HAT_RTT109-like"/>
</dbReference>
<dbReference type="PANTHER" id="PTHR31571:SF1">
    <property type="entry name" value="ALTERED INHERITANCE OF MITOCHONDRIA PROTEIN 6"/>
    <property type="match status" value="1"/>
</dbReference>
<dbReference type="EMBL" id="JAADJZ010000007">
    <property type="protein sequence ID" value="KAF2873574.1"/>
    <property type="molecule type" value="Genomic_DNA"/>
</dbReference>
<evidence type="ECO:0000256" key="4">
    <source>
        <dbReference type="SAM" id="Phobius"/>
    </source>
</evidence>
<feature type="region of interest" description="Disordered" evidence="3">
    <location>
        <begin position="317"/>
        <end position="346"/>
    </location>
</feature>
<dbReference type="Proteomes" id="UP000481861">
    <property type="component" value="Unassembled WGS sequence"/>
</dbReference>
<keyword evidence="4" id="KW-0812">Transmembrane</keyword>
<proteinExistence type="inferred from homology"/>
<name>A0A7C8I8U8_9PLEO</name>
<gene>
    <name evidence="5" type="ORF">BDV95DRAFT_627462</name>
</gene>
<keyword evidence="6" id="KW-1185">Reference proteome</keyword>
<dbReference type="OrthoDB" id="4153866at2759"/>
<dbReference type="PANTHER" id="PTHR31571">
    <property type="entry name" value="ALTERED INHERITANCE OF MITOCHONDRIA PROTEIN 6"/>
    <property type="match status" value="1"/>
</dbReference>
<dbReference type="SUPFAM" id="SSF51695">
    <property type="entry name" value="PLC-like phosphodiesterases"/>
    <property type="match status" value="1"/>
</dbReference>
<keyword evidence="4" id="KW-1133">Transmembrane helix</keyword>
<dbReference type="AlphaFoldDB" id="A0A7C8I8U8"/>
<comment type="caution">
    <text evidence="5">The sequence shown here is derived from an EMBL/GenBank/DDBJ whole genome shotgun (WGS) entry which is preliminary data.</text>
</comment>
<dbReference type="GO" id="GO:0008081">
    <property type="term" value="F:phosphoric diester hydrolase activity"/>
    <property type="evidence" value="ECO:0007669"/>
    <property type="project" value="InterPro"/>
</dbReference>
<dbReference type="InterPro" id="IPR017946">
    <property type="entry name" value="PLC-like_Pdiesterase_TIM-brl"/>
</dbReference>
<evidence type="ECO:0000313" key="5">
    <source>
        <dbReference type="EMBL" id="KAF2873574.1"/>
    </source>
</evidence>
<accession>A0A7C8I8U8</accession>
<feature type="transmembrane region" description="Helical" evidence="4">
    <location>
        <begin position="97"/>
        <end position="119"/>
    </location>
</feature>
<sequence length="449" mass="49754">MASTYSADAGKPLHLDFNASELDIPLRNASIASLQSLEDAEDLDNIELGQHSLWSRLSMTVRKRRDRPESSEQHGLLMSPDEVKIAPSWKRWRSRKLWLRIFAVFPVLFLCFFGIIHLINVITASVNPFWDDALPSSSPPSTHDIHPIPCHSHNDYWRPAPLFDALRWGCTSVEADVWLFDHELYVGHSTHSLAETKTLRSLYIDPLVTMLDGRNGENQFSTASDVKNGVFDTAPEQTLVLLVDFKNSGPEIYPVVADQLSALREKGYLSYWDGKSTTIGPVTVVATGNAPFDLITANMTYRDMFFDAPLDRLYEDAAATPSASPSHSSSTTSSSSSSSGQGTVGTSATSTFDASNSFYASVSFKTSIGLLWSAKLSASQLQLIRGQIQGAKRRGLKARYWDTPSWPVGVRNHVWEVLVREGVDYVNGDDLRGMAGVDWGVRRHWGILG</sequence>
<evidence type="ECO:0000256" key="3">
    <source>
        <dbReference type="SAM" id="MobiDB-lite"/>
    </source>
</evidence>
<keyword evidence="4" id="KW-0472">Membrane</keyword>
<evidence type="ECO:0000313" key="6">
    <source>
        <dbReference type="Proteomes" id="UP000481861"/>
    </source>
</evidence>
<dbReference type="GO" id="GO:0006629">
    <property type="term" value="P:lipid metabolic process"/>
    <property type="evidence" value="ECO:0007669"/>
    <property type="project" value="InterPro"/>
</dbReference>
<reference evidence="5 6" key="1">
    <citation type="submission" date="2020-01" db="EMBL/GenBank/DDBJ databases">
        <authorList>
            <consortium name="DOE Joint Genome Institute"/>
            <person name="Haridas S."/>
            <person name="Albert R."/>
            <person name="Binder M."/>
            <person name="Bloem J."/>
            <person name="Labutti K."/>
            <person name="Salamov A."/>
            <person name="Andreopoulos B."/>
            <person name="Baker S.E."/>
            <person name="Barry K."/>
            <person name="Bills G."/>
            <person name="Bluhm B.H."/>
            <person name="Cannon C."/>
            <person name="Castanera R."/>
            <person name="Culley D.E."/>
            <person name="Daum C."/>
            <person name="Ezra D."/>
            <person name="Gonzalez J.B."/>
            <person name="Henrissat B."/>
            <person name="Kuo A."/>
            <person name="Liang C."/>
            <person name="Lipzen A."/>
            <person name="Lutzoni F."/>
            <person name="Magnuson J."/>
            <person name="Mondo S."/>
            <person name="Nolan M."/>
            <person name="Ohm R."/>
            <person name="Pangilinan J."/>
            <person name="Park H.-J.H."/>
            <person name="Ramirez L."/>
            <person name="Alfaro M."/>
            <person name="Sun H."/>
            <person name="Tritt A."/>
            <person name="Yoshinaga Y."/>
            <person name="Zwiers L.-H.L."/>
            <person name="Turgeon B.G."/>
            <person name="Goodwin S.B."/>
            <person name="Spatafora J.W."/>
            <person name="Crous P.W."/>
            <person name="Grigoriev I.V."/>
        </authorList>
    </citation>
    <scope>NUCLEOTIDE SEQUENCE [LARGE SCALE GENOMIC DNA]</scope>
    <source>
        <strain evidence="5 6">CBS 611.86</strain>
    </source>
</reference>
<evidence type="ECO:0000256" key="1">
    <source>
        <dbReference type="ARBA" id="ARBA00008858"/>
    </source>
</evidence>